<dbReference type="Proteomes" id="UP001273350">
    <property type="component" value="Unassembled WGS sequence"/>
</dbReference>
<gene>
    <name evidence="1" type="ORF">SGQ83_14600</name>
</gene>
<accession>A0ABU4RDD9</accession>
<dbReference type="EMBL" id="JAWXVI010000007">
    <property type="protein sequence ID" value="MDX6190589.1"/>
    <property type="molecule type" value="Genomic_DNA"/>
</dbReference>
<name>A0ABU4RDD9_9FLAO</name>
<proteinExistence type="predicted"/>
<evidence type="ECO:0000313" key="1">
    <source>
        <dbReference type="EMBL" id="MDX6190589.1"/>
    </source>
</evidence>
<sequence length="152" mass="17934">MEKDNLIIQKFRELIKNEFKKTFKINVDNNSYRVALSNDEIPIMKSYKKQIDKFVVYFVDEQYPNEIQPNKIFNIDEDLNGSIKSASINYSGLKDNTFVNIRNELKPIYELQKISNSASEQINVEKRIKLLHAIHEIIKTDNEYDKKEMAVL</sequence>
<keyword evidence="2" id="KW-1185">Reference proteome</keyword>
<protein>
    <submittedName>
        <fullName evidence="1">Uncharacterized protein</fullName>
    </submittedName>
</protein>
<organism evidence="1 2">
    <name type="scientific">Flavobacterium cupriresistens</name>
    <dbReference type="NCBI Taxonomy" id="2893885"/>
    <lineage>
        <taxon>Bacteria</taxon>
        <taxon>Pseudomonadati</taxon>
        <taxon>Bacteroidota</taxon>
        <taxon>Flavobacteriia</taxon>
        <taxon>Flavobacteriales</taxon>
        <taxon>Flavobacteriaceae</taxon>
        <taxon>Flavobacterium</taxon>
    </lineage>
</organism>
<dbReference type="RefSeq" id="WP_230004209.1">
    <property type="nucleotide sequence ID" value="NZ_CP087134.1"/>
</dbReference>
<reference evidence="1 2" key="1">
    <citation type="submission" date="2023-11" db="EMBL/GenBank/DDBJ databases">
        <title>Unpublished Manusciprt.</title>
        <authorList>
            <person name="Saticioglu I.B."/>
            <person name="Ay H."/>
            <person name="Ajmi N."/>
            <person name="Altun S."/>
            <person name="Duman M."/>
        </authorList>
    </citation>
    <scope>NUCLEOTIDE SEQUENCE [LARGE SCALE GENOMIC DNA]</scope>
    <source>
        <strain evidence="1 2">Fl-318</strain>
    </source>
</reference>
<comment type="caution">
    <text evidence="1">The sequence shown here is derived from an EMBL/GenBank/DDBJ whole genome shotgun (WGS) entry which is preliminary data.</text>
</comment>
<evidence type="ECO:0000313" key="2">
    <source>
        <dbReference type="Proteomes" id="UP001273350"/>
    </source>
</evidence>